<dbReference type="InterPro" id="IPR002734">
    <property type="entry name" value="RibDG_C"/>
</dbReference>
<dbReference type="Pfam" id="PF01872">
    <property type="entry name" value="RibD_C"/>
    <property type="match status" value="1"/>
</dbReference>
<sequence>MRRLKYAMTLSLDGYVTAPGDDIGWTEPSDDLHWHHNERTTEDTVALYGRRLWDNMAGYWPSVGDGPDVPAVMADFARRWRAQPKVVFSSTLTEEAVAKVGHNSRLHSGDAVEEIRRLKQGDGGSLEIGGAMLAGAAIRAGLVDEYWLYYAPVAIGAGAPYFRDLDSWLNLRLVETKTFDNGTVLLRYEKG</sequence>
<evidence type="ECO:0000259" key="1">
    <source>
        <dbReference type="Pfam" id="PF01872"/>
    </source>
</evidence>
<dbReference type="Gene3D" id="3.40.430.10">
    <property type="entry name" value="Dihydrofolate Reductase, subunit A"/>
    <property type="match status" value="1"/>
</dbReference>
<protein>
    <submittedName>
        <fullName evidence="2">Dihydrofolate reductase family protein</fullName>
    </submittedName>
</protein>
<feature type="domain" description="Bacterial bifunctional deaminase-reductase C-terminal" evidence="1">
    <location>
        <begin position="6"/>
        <end position="185"/>
    </location>
</feature>
<accession>A0ABT2J9Z4</accession>
<dbReference type="SUPFAM" id="SSF53597">
    <property type="entry name" value="Dihydrofolate reductase-like"/>
    <property type="match status" value="1"/>
</dbReference>
<dbReference type="PANTHER" id="PTHR38011">
    <property type="entry name" value="DIHYDROFOLATE REDUCTASE FAMILY PROTEIN (AFU_ORTHOLOGUE AFUA_8G06820)"/>
    <property type="match status" value="1"/>
</dbReference>
<keyword evidence="3" id="KW-1185">Reference proteome</keyword>
<dbReference type="EMBL" id="JAFFZE010000014">
    <property type="protein sequence ID" value="MCT2584692.1"/>
    <property type="molecule type" value="Genomic_DNA"/>
</dbReference>
<dbReference type="InterPro" id="IPR050765">
    <property type="entry name" value="Riboflavin_Biosynth_HTPR"/>
</dbReference>
<dbReference type="PANTHER" id="PTHR38011:SF11">
    <property type="entry name" value="2,5-DIAMINO-6-RIBOSYLAMINO-4(3H)-PYRIMIDINONE 5'-PHOSPHATE REDUCTASE"/>
    <property type="match status" value="1"/>
</dbReference>
<dbReference type="InterPro" id="IPR024072">
    <property type="entry name" value="DHFR-like_dom_sf"/>
</dbReference>
<evidence type="ECO:0000313" key="2">
    <source>
        <dbReference type="EMBL" id="MCT2584692.1"/>
    </source>
</evidence>
<name>A0ABT2J9Z4_9PSEU</name>
<dbReference type="Proteomes" id="UP001156441">
    <property type="component" value="Unassembled WGS sequence"/>
</dbReference>
<proteinExistence type="predicted"/>
<dbReference type="RefSeq" id="WP_260192101.1">
    <property type="nucleotide sequence ID" value="NZ_JAFFZE010000014.1"/>
</dbReference>
<gene>
    <name evidence="2" type="ORF">JT362_16365</name>
</gene>
<organism evidence="2 3">
    <name type="scientific">Actinophytocola gossypii</name>
    <dbReference type="NCBI Taxonomy" id="2812003"/>
    <lineage>
        <taxon>Bacteria</taxon>
        <taxon>Bacillati</taxon>
        <taxon>Actinomycetota</taxon>
        <taxon>Actinomycetes</taxon>
        <taxon>Pseudonocardiales</taxon>
        <taxon>Pseudonocardiaceae</taxon>
    </lineage>
</organism>
<reference evidence="2 3" key="1">
    <citation type="submission" date="2021-02" db="EMBL/GenBank/DDBJ databases">
        <title>Actinophytocola xerophila sp. nov., isolated from soil of cotton cropping field.</title>
        <authorList>
            <person name="Huang R."/>
            <person name="Chen X."/>
            <person name="Ge X."/>
            <person name="Liu W."/>
        </authorList>
    </citation>
    <scope>NUCLEOTIDE SEQUENCE [LARGE SCALE GENOMIC DNA]</scope>
    <source>
        <strain evidence="2 3">S1-96</strain>
    </source>
</reference>
<evidence type="ECO:0000313" key="3">
    <source>
        <dbReference type="Proteomes" id="UP001156441"/>
    </source>
</evidence>
<comment type="caution">
    <text evidence="2">The sequence shown here is derived from an EMBL/GenBank/DDBJ whole genome shotgun (WGS) entry which is preliminary data.</text>
</comment>